<name>A0A8A3NZW4_9HELO</name>
<sequence>MVVTNMTPVEVGLHHMIIFHSGQFWMENPTFPKDLRFLGQVLTLARIAKGRFINFDTDLFVAFIGVVYLPYLQKERNNNPMSPYALWIQNNYRDHQRNRKISICDDFLRWHAQTSFDVAFEASMMENCKFVLELFKEAPQFQETFDLKPDPVPVPNLELELVLADRALEAKSREPGMNGASK</sequence>
<reference evidence="1" key="1">
    <citation type="submission" date="2020-10" db="EMBL/GenBank/DDBJ databases">
        <title>Genome Sequence of Monilinia vaccinii-corymbosi Sheds Light on Mummy Berry Disease Infection of Blueberry and Mating Type.</title>
        <authorList>
            <person name="Yow A.G."/>
            <person name="Zhang Y."/>
            <person name="Bansal K."/>
            <person name="Eacker S.M."/>
            <person name="Sullivan S."/>
            <person name="Liachko I."/>
            <person name="Cubeta M.A."/>
            <person name="Rollins J.A."/>
            <person name="Ashrafi H."/>
        </authorList>
    </citation>
    <scope>NUCLEOTIDE SEQUENCE</scope>
    <source>
        <strain evidence="1">RL-1</strain>
    </source>
</reference>
<organism evidence="1 2">
    <name type="scientific">Monilinia vaccinii-corymbosi</name>
    <dbReference type="NCBI Taxonomy" id="61207"/>
    <lineage>
        <taxon>Eukaryota</taxon>
        <taxon>Fungi</taxon>
        <taxon>Dikarya</taxon>
        <taxon>Ascomycota</taxon>
        <taxon>Pezizomycotina</taxon>
        <taxon>Leotiomycetes</taxon>
        <taxon>Helotiales</taxon>
        <taxon>Sclerotiniaceae</taxon>
        <taxon>Monilinia</taxon>
    </lineage>
</organism>
<dbReference type="Proteomes" id="UP000672032">
    <property type="component" value="Chromosome 1"/>
</dbReference>
<evidence type="ECO:0000313" key="2">
    <source>
        <dbReference type="Proteomes" id="UP000672032"/>
    </source>
</evidence>
<dbReference type="EMBL" id="CP063405">
    <property type="protein sequence ID" value="QSZ29004.1"/>
    <property type="molecule type" value="Genomic_DNA"/>
</dbReference>
<keyword evidence="2" id="KW-1185">Reference proteome</keyword>
<gene>
    <name evidence="1" type="ORF">DSL72_003513</name>
</gene>
<dbReference type="AlphaFoldDB" id="A0A8A3NZW4"/>
<dbReference type="OrthoDB" id="3522500at2759"/>
<protein>
    <submittedName>
        <fullName evidence="1">Uncharacterized protein</fullName>
    </submittedName>
</protein>
<evidence type="ECO:0000313" key="1">
    <source>
        <dbReference type="EMBL" id="QSZ29004.1"/>
    </source>
</evidence>
<proteinExistence type="predicted"/>
<accession>A0A8A3NZW4</accession>